<keyword evidence="2" id="KW-1185">Reference proteome</keyword>
<organism evidence="1 2">
    <name type="scientific">Shewanella fodinae</name>
    <dbReference type="NCBI Taxonomy" id="552357"/>
    <lineage>
        <taxon>Bacteria</taxon>
        <taxon>Pseudomonadati</taxon>
        <taxon>Pseudomonadota</taxon>
        <taxon>Gammaproteobacteria</taxon>
        <taxon>Alteromonadales</taxon>
        <taxon>Shewanellaceae</taxon>
        <taxon>Shewanella</taxon>
    </lineage>
</organism>
<evidence type="ECO:0000313" key="2">
    <source>
        <dbReference type="Proteomes" id="UP000294832"/>
    </source>
</evidence>
<sequence>MYHGGLQYQASTRLRMKLYEEQLIRTVVDRVCDVCGSSVMIEVNGQKYEEVGELKAQWGYGSKTDGTAYHLDLCEDCFRHAISSLWELRRSTIMFDKDQELPSEDFGIDKSRTL</sequence>
<accession>A0A4R2F184</accession>
<comment type="caution">
    <text evidence="1">The sequence shown here is derived from an EMBL/GenBank/DDBJ whole genome shotgun (WGS) entry which is preliminary data.</text>
</comment>
<dbReference type="AlphaFoldDB" id="A0A4R2F184"/>
<evidence type="ECO:0000313" key="1">
    <source>
        <dbReference type="EMBL" id="TCN76286.1"/>
    </source>
</evidence>
<gene>
    <name evidence="1" type="ORF">EDC91_1589</name>
</gene>
<dbReference type="Proteomes" id="UP000294832">
    <property type="component" value="Unassembled WGS sequence"/>
</dbReference>
<name>A0A4R2F184_9GAMM</name>
<dbReference type="EMBL" id="SLWF01000058">
    <property type="protein sequence ID" value="TCN76286.1"/>
    <property type="molecule type" value="Genomic_DNA"/>
</dbReference>
<reference evidence="1 2" key="1">
    <citation type="submission" date="2019-03" db="EMBL/GenBank/DDBJ databases">
        <title>Freshwater and sediment microbial communities from various areas in North America, analyzing microbe dynamics in response to fracking.</title>
        <authorList>
            <person name="Lamendella R."/>
        </authorList>
    </citation>
    <scope>NUCLEOTIDE SEQUENCE [LARGE SCALE GENOMIC DNA]</scope>
    <source>
        <strain evidence="1 2">74A</strain>
    </source>
</reference>
<proteinExistence type="predicted"/>
<protein>
    <submittedName>
        <fullName evidence="1">Uncharacterized protein</fullName>
    </submittedName>
</protein>